<name>A0A0J9TB08_PLAVI</name>
<dbReference type="EMBL" id="KQ235088">
    <property type="protein sequence ID" value="KMZ91817.1"/>
    <property type="molecule type" value="Genomic_DNA"/>
</dbReference>
<reference evidence="3 4" key="1">
    <citation type="submission" date="2011-08" db="EMBL/GenBank/DDBJ databases">
        <title>The Genome Sequence of Plasmodium vivax Mauritania I.</title>
        <authorList>
            <consortium name="The Broad Institute Genome Sequencing Platform"/>
            <consortium name="The Broad Institute Genome Sequencing Center for Infectious Disease"/>
            <person name="Neafsey D."/>
            <person name="Carlton J."/>
            <person name="Barnwell J."/>
            <person name="Collins W."/>
            <person name="Escalante A."/>
            <person name="Mullikin J."/>
            <person name="Saul A."/>
            <person name="Guigo R."/>
            <person name="Camara F."/>
            <person name="Young S.K."/>
            <person name="Zeng Q."/>
            <person name="Gargeya S."/>
            <person name="Fitzgerald M."/>
            <person name="Haas B."/>
            <person name="Abouelleil A."/>
            <person name="Alvarado L."/>
            <person name="Arachchi H.M."/>
            <person name="Berlin A."/>
            <person name="Brown A."/>
            <person name="Chapman S.B."/>
            <person name="Chen Z."/>
            <person name="Dunbar C."/>
            <person name="Freedman E."/>
            <person name="Gearin G."/>
            <person name="Gellesch M."/>
            <person name="Goldberg J."/>
            <person name="Griggs A."/>
            <person name="Gujja S."/>
            <person name="Heiman D."/>
            <person name="Howarth C."/>
            <person name="Larson L."/>
            <person name="Lui A."/>
            <person name="MacDonald P.J.P."/>
            <person name="Montmayeur A."/>
            <person name="Murphy C."/>
            <person name="Neiman D."/>
            <person name="Pearson M."/>
            <person name="Priest M."/>
            <person name="Roberts A."/>
            <person name="Saif S."/>
            <person name="Shea T."/>
            <person name="Shenoy N."/>
            <person name="Sisk P."/>
            <person name="Stolte C."/>
            <person name="Sykes S."/>
            <person name="Wortman J."/>
            <person name="Nusbaum C."/>
            <person name="Birren B."/>
        </authorList>
    </citation>
    <scope>NUCLEOTIDE SEQUENCE [LARGE SCALE GENOMIC DNA]</scope>
    <source>
        <strain evidence="3 4">Mauritania I</strain>
    </source>
</reference>
<organism evidence="3 4">
    <name type="scientific">Plasmodium vivax Mauritania I</name>
    <dbReference type="NCBI Taxonomy" id="1035515"/>
    <lineage>
        <taxon>Eukaryota</taxon>
        <taxon>Sar</taxon>
        <taxon>Alveolata</taxon>
        <taxon>Apicomplexa</taxon>
        <taxon>Aconoidasida</taxon>
        <taxon>Haemosporida</taxon>
        <taxon>Plasmodiidae</taxon>
        <taxon>Plasmodium</taxon>
        <taxon>Plasmodium (Plasmodium)</taxon>
    </lineage>
</organism>
<feature type="region of interest" description="Disordered" evidence="2">
    <location>
        <begin position="240"/>
        <end position="271"/>
    </location>
</feature>
<evidence type="ECO:0000313" key="3">
    <source>
        <dbReference type="EMBL" id="KMZ91817.1"/>
    </source>
</evidence>
<evidence type="ECO:0000256" key="2">
    <source>
        <dbReference type="SAM" id="MobiDB-lite"/>
    </source>
</evidence>
<feature type="compositionally biased region" description="Basic and acidic residues" evidence="2">
    <location>
        <begin position="240"/>
        <end position="254"/>
    </location>
</feature>
<accession>A0A0J9TB08</accession>
<gene>
    <name evidence="3" type="ORF">PVMG_00690</name>
</gene>
<evidence type="ECO:0000256" key="1">
    <source>
        <dbReference type="SAM" id="Coils"/>
    </source>
</evidence>
<dbReference type="OrthoDB" id="381456at2759"/>
<protein>
    <submittedName>
        <fullName evidence="3">Uncharacterized protein</fullName>
    </submittedName>
</protein>
<feature type="coiled-coil region" evidence="1">
    <location>
        <begin position="189"/>
        <end position="221"/>
    </location>
</feature>
<dbReference type="AlphaFoldDB" id="A0A0J9TB08"/>
<sequence>MELTWRENFDSVEIRLKKEGGGENELRLESEQRRETEQPRERVFSDVSCLEDLCFYDEHLVEVENAKDLLISDTYIKISHKNKMVNIDLYDKISMLKEHIQVRESTNFFTLNLKKKESKLWGHLNYFNVFLMYKNATYPNLIKCSKEEKNILIAQEQKFKSMINERRINSLDDLKKILKRDKNSRDDFVKKLQDDAQRIQSQLEEQKNELLQNQKEEIRKRAIDSIYQNCDEGETDKLEQHNEVDTANRAHRNVDNSSELPISEEKTSNDMDSQVEELIRENTGSNDQLVVPRSDVVEKNEPKLLLLQDRATHNRVIELKFTQMKRNELPARESRMMKQKLPSCTSTKNFFLIVLIEKAKKLYFRNSDFVSCLETLKSVSSYLLRGHELIKEEHIKVLNNCSLLHLLANNLEECIRACDSCLLIIKEEIKYYNVQDAIFEENAPMEGSSSCVNTLSTLEEIKSQNYVHYMYSIYIIVSARKALALIKQGGETQLENVEKIYLSIEDIRRYVPCHIFEDFQTGITNLRLFTTLLSQVRALNMEIITHTDQVKHRLEIINTHMVGKYLQRDIPFCFCFAMIRSFSLRSLNRYYENVVNIMLCIFVFIEKQQEIYLHLNNAEHCAASSFTLLHVYQFVLLIRNESSFCDKMGEMETLHVDSLECPQMRDQIMDILTTHLVGGYTDLDFILQNNLCLRGILCSIRRDHAGALEGETLHNRLERAQQEDEPSIEQQRTNEGQTNELLFPLRDILLQNIPYKMKKSEKIVKHFCRANTHTYHVKVELFGSATEYLNVKQKCEFLKIEMVTKMIKSMCYTLNIVQKVHKENEKEKTQLKRVIYTLLADLSWSIQNMNPSCGETENVVSLLLLYFCFSFIYNYPKNEFIIDTHYKRVHEEETHSKYLSLNDAPQEGKTLSKDKLKSILEKTFLYKFFLDYKKYVDLKKKKKKKKSPISVEFTSQHDPEHNAMLQRIAYLIKTIKKESKAKAKMNSHYPIITLINNKHMQELHQFASFLEKKSFHLESIRCSILLLSSHYYSPCLSNFSLPYIGALRSIFASSFFETNAQRQVTPNNSLTIASKKNLQKSVSHFTDAASLTFKNAKRAHFLQSLQDGDVPKALAPYVRAVLRRLKRVKIIRTISTSLHRMHADGSIRTNIREVLLIYLDNLSVDFHILNRVFQFCREQDASPPLLLSEKAKENLSNFSDISSCAKPREPLPNCEEYKLVLNHYYKKFLKTKISLLSRECTLCL</sequence>
<proteinExistence type="predicted"/>
<evidence type="ECO:0000313" key="4">
    <source>
        <dbReference type="Proteomes" id="UP000053776"/>
    </source>
</evidence>
<keyword evidence="1" id="KW-0175">Coiled coil</keyword>
<dbReference type="Proteomes" id="UP000053776">
    <property type="component" value="Unassembled WGS sequence"/>
</dbReference>